<proteinExistence type="predicted"/>
<comment type="caution">
    <text evidence="2">The sequence shown here is derived from an EMBL/GenBank/DDBJ whole genome shotgun (WGS) entry which is preliminary data.</text>
</comment>
<feature type="compositionally biased region" description="Basic residues" evidence="1">
    <location>
        <begin position="128"/>
        <end position="138"/>
    </location>
</feature>
<feature type="compositionally biased region" description="Basic and acidic residues" evidence="1">
    <location>
        <begin position="55"/>
        <end position="103"/>
    </location>
</feature>
<reference evidence="2 3" key="1">
    <citation type="journal article" date="2019" name="Nat. Ecol. Evol.">
        <title>Megaphylogeny resolves global patterns of mushroom evolution.</title>
        <authorList>
            <person name="Varga T."/>
            <person name="Krizsan K."/>
            <person name="Foldi C."/>
            <person name="Dima B."/>
            <person name="Sanchez-Garcia M."/>
            <person name="Sanchez-Ramirez S."/>
            <person name="Szollosi G.J."/>
            <person name="Szarkandi J.G."/>
            <person name="Papp V."/>
            <person name="Albert L."/>
            <person name="Andreopoulos W."/>
            <person name="Angelini C."/>
            <person name="Antonin V."/>
            <person name="Barry K.W."/>
            <person name="Bougher N.L."/>
            <person name="Buchanan P."/>
            <person name="Buyck B."/>
            <person name="Bense V."/>
            <person name="Catcheside P."/>
            <person name="Chovatia M."/>
            <person name="Cooper J."/>
            <person name="Damon W."/>
            <person name="Desjardin D."/>
            <person name="Finy P."/>
            <person name="Geml J."/>
            <person name="Haridas S."/>
            <person name="Hughes K."/>
            <person name="Justo A."/>
            <person name="Karasinski D."/>
            <person name="Kautmanova I."/>
            <person name="Kiss B."/>
            <person name="Kocsube S."/>
            <person name="Kotiranta H."/>
            <person name="LaButti K.M."/>
            <person name="Lechner B.E."/>
            <person name="Liimatainen K."/>
            <person name="Lipzen A."/>
            <person name="Lukacs Z."/>
            <person name="Mihaltcheva S."/>
            <person name="Morgado L.N."/>
            <person name="Niskanen T."/>
            <person name="Noordeloos M.E."/>
            <person name="Ohm R.A."/>
            <person name="Ortiz-Santana B."/>
            <person name="Ovrebo C."/>
            <person name="Racz N."/>
            <person name="Riley R."/>
            <person name="Savchenko A."/>
            <person name="Shiryaev A."/>
            <person name="Soop K."/>
            <person name="Spirin V."/>
            <person name="Szebenyi C."/>
            <person name="Tomsovsky M."/>
            <person name="Tulloss R.E."/>
            <person name="Uehling J."/>
            <person name="Grigoriev I.V."/>
            <person name="Vagvolgyi C."/>
            <person name="Papp T."/>
            <person name="Martin F.M."/>
            <person name="Miettinen O."/>
            <person name="Hibbett D.S."/>
            <person name="Nagy L.G."/>
        </authorList>
    </citation>
    <scope>NUCLEOTIDE SEQUENCE [LARGE SCALE GENOMIC DNA]</scope>
    <source>
        <strain evidence="2 3">FP101781</strain>
    </source>
</reference>
<organism evidence="2 3">
    <name type="scientific">Coprinellus micaceus</name>
    <name type="common">Glistening ink-cap mushroom</name>
    <name type="synonym">Coprinus micaceus</name>
    <dbReference type="NCBI Taxonomy" id="71717"/>
    <lineage>
        <taxon>Eukaryota</taxon>
        <taxon>Fungi</taxon>
        <taxon>Dikarya</taxon>
        <taxon>Basidiomycota</taxon>
        <taxon>Agaricomycotina</taxon>
        <taxon>Agaricomycetes</taxon>
        <taxon>Agaricomycetidae</taxon>
        <taxon>Agaricales</taxon>
        <taxon>Agaricineae</taxon>
        <taxon>Psathyrellaceae</taxon>
        <taxon>Coprinellus</taxon>
    </lineage>
</organism>
<keyword evidence="3" id="KW-1185">Reference proteome</keyword>
<dbReference type="EMBL" id="QPFP01000020">
    <property type="protein sequence ID" value="TEB30998.1"/>
    <property type="molecule type" value="Genomic_DNA"/>
</dbReference>
<evidence type="ECO:0000313" key="2">
    <source>
        <dbReference type="EMBL" id="TEB30998.1"/>
    </source>
</evidence>
<gene>
    <name evidence="2" type="ORF">FA13DRAFT_1774451</name>
</gene>
<dbReference type="Proteomes" id="UP000298030">
    <property type="component" value="Unassembled WGS sequence"/>
</dbReference>
<feature type="compositionally biased region" description="Low complexity" evidence="1">
    <location>
        <begin position="139"/>
        <end position="160"/>
    </location>
</feature>
<feature type="region of interest" description="Disordered" evidence="1">
    <location>
        <begin position="1"/>
        <end position="186"/>
    </location>
</feature>
<accession>A0A4Y7TAP7</accession>
<name>A0A4Y7TAP7_COPMI</name>
<evidence type="ECO:0000313" key="3">
    <source>
        <dbReference type="Proteomes" id="UP000298030"/>
    </source>
</evidence>
<evidence type="ECO:0000256" key="1">
    <source>
        <dbReference type="SAM" id="MobiDB-lite"/>
    </source>
</evidence>
<sequence length="240" mass="24640">MSSPPSTIPALSTPNHISTVPAPTTGETNTTSEPFTVPGVGTDAATTTTGTSTEVDSKAAEEAIKSIDEQLAEQPKEAGVGEKQLKGAEEEAGKEAKKAKVAEAVDAGTAPVEAKAGETTEAPPAKGGAKRGRGRGGKAAKAAPAQGTRKSARGKGAAAGKHMEANPGGRRRGPEGGRAAGTDCDGGTLHLRRKTCHKLRCDGTAKIDIMHVYNSIRRDSEKVLVIRRANSRQNSASLEE</sequence>
<feature type="compositionally biased region" description="Polar residues" evidence="1">
    <location>
        <begin position="1"/>
        <end position="34"/>
    </location>
</feature>
<protein>
    <submittedName>
        <fullName evidence="2">Uncharacterized protein</fullName>
    </submittedName>
</protein>
<dbReference type="AlphaFoldDB" id="A0A4Y7TAP7"/>
<feature type="compositionally biased region" description="Low complexity" evidence="1">
    <location>
        <begin position="36"/>
        <end position="54"/>
    </location>
</feature>